<dbReference type="RefSeq" id="WP_025372340.1">
    <property type="nucleotide sequence ID" value="NZ_CP003915.1"/>
</dbReference>
<dbReference type="EMBL" id="CP003915">
    <property type="protein sequence ID" value="AHG63708.1"/>
    <property type="molecule type" value="Genomic_DNA"/>
</dbReference>
<proteinExistence type="predicted"/>
<gene>
    <name evidence="1" type="ORF">MIM_c16250</name>
</gene>
<keyword evidence="2" id="KW-1185">Reference proteome</keyword>
<reference evidence="1 2" key="1">
    <citation type="journal article" date="2014" name="Microbiology">
        <title>Unravelling the complete genome sequence of Advenella mimigardefordensis strain DPN7T and novel insights in the catabolism of the xenobiotic polythioester precursor 3,3'-dithiodipropionate.</title>
        <authorList>
            <person name="Wubbeler J.H."/>
            <person name="Hiessl S."/>
            <person name="Schuldes J."/>
            <person name="Thurmer A."/>
            <person name="Daniel R."/>
            <person name="Steinbuchel A."/>
        </authorList>
    </citation>
    <scope>NUCLEOTIDE SEQUENCE [LARGE SCALE GENOMIC DNA]</scope>
    <source>
        <strain evidence="2">DSM 17166 / LMG 22922 / DPN7</strain>
    </source>
</reference>
<dbReference type="AlphaFoldDB" id="W0PF88"/>
<evidence type="ECO:0000313" key="2">
    <source>
        <dbReference type="Proteomes" id="UP000019095"/>
    </source>
</evidence>
<name>W0PF88_ADVMD</name>
<dbReference type="KEGG" id="amim:MIM_c16250"/>
<dbReference type="STRING" id="1247726.MIM_c16250"/>
<dbReference type="OrthoDB" id="8682431at2"/>
<protein>
    <submittedName>
        <fullName evidence="1">Uncharacterized protein</fullName>
    </submittedName>
</protein>
<organism evidence="1 2">
    <name type="scientific">Advenella mimigardefordensis (strain DSM 17166 / LMG 22922 / DPN7)</name>
    <dbReference type="NCBI Taxonomy" id="1247726"/>
    <lineage>
        <taxon>Bacteria</taxon>
        <taxon>Pseudomonadati</taxon>
        <taxon>Pseudomonadota</taxon>
        <taxon>Betaproteobacteria</taxon>
        <taxon>Burkholderiales</taxon>
        <taxon>Alcaligenaceae</taxon>
    </lineage>
</organism>
<sequence>MQVIFLKIVFLFTSILWYDDVAASIEAEQAPAALLRDVCRELTLCTNVAPVSFQLFGMPSAFVVLNLQESPEQFMRRLHGKPSPFSQFTRVGNQVFYSGSLGQTSLQLVVDVASAHTSHVLLSATTPVSAALGAGSRSDSEAVSLSLPGRRVLRLLPDGARLLMDICYADSERSCHQVYTYAHLSTQQLASELKATLMAANWTAQQVAAGLATWHRHGRTLQYFLADVSGHTTLYLAAPAVLW</sequence>
<dbReference type="PATRIC" id="fig|1247726.3.peg.1783"/>
<evidence type="ECO:0000313" key="1">
    <source>
        <dbReference type="EMBL" id="AHG63708.1"/>
    </source>
</evidence>
<dbReference type="HOGENOM" id="CLU_1163927_0_0_4"/>
<accession>W0PF88</accession>
<dbReference type="Proteomes" id="UP000019095">
    <property type="component" value="Chromosome"/>
</dbReference>